<proteinExistence type="predicted"/>
<keyword evidence="1" id="KW-1133">Transmembrane helix</keyword>
<keyword evidence="1" id="KW-0472">Membrane</keyword>
<name>A0A3M7T588_BRAPC</name>
<dbReference type="AlphaFoldDB" id="A0A3M7T588"/>
<evidence type="ECO:0000256" key="1">
    <source>
        <dbReference type="SAM" id="Phobius"/>
    </source>
</evidence>
<feature type="transmembrane region" description="Helical" evidence="1">
    <location>
        <begin position="62"/>
        <end position="82"/>
    </location>
</feature>
<dbReference type="Proteomes" id="UP000276133">
    <property type="component" value="Unassembled WGS sequence"/>
</dbReference>
<evidence type="ECO:0000313" key="3">
    <source>
        <dbReference type="Proteomes" id="UP000276133"/>
    </source>
</evidence>
<sequence>MRLDKEQVSEKRRDGTIGFYQCRGRFTGLVVFMTGEEHLDKDLSNNWASIILWYKTFNYGSLVPYAVLLMLNCLFNLFGFYFRKGDVTIKTEKLYEFYLNIKSCG</sequence>
<accession>A0A3M7T588</accession>
<keyword evidence="1" id="KW-0812">Transmembrane</keyword>
<evidence type="ECO:0000313" key="2">
    <source>
        <dbReference type="EMBL" id="RNA43182.1"/>
    </source>
</evidence>
<comment type="caution">
    <text evidence="2">The sequence shown here is derived from an EMBL/GenBank/DDBJ whole genome shotgun (WGS) entry which is preliminary data.</text>
</comment>
<reference evidence="2 3" key="1">
    <citation type="journal article" date="2018" name="Sci. Rep.">
        <title>Genomic signatures of local adaptation to the degree of environmental predictability in rotifers.</title>
        <authorList>
            <person name="Franch-Gras L."/>
            <person name="Hahn C."/>
            <person name="Garcia-Roger E.M."/>
            <person name="Carmona M.J."/>
            <person name="Serra M."/>
            <person name="Gomez A."/>
        </authorList>
    </citation>
    <scope>NUCLEOTIDE SEQUENCE [LARGE SCALE GENOMIC DNA]</scope>
    <source>
        <strain evidence="2">HYR1</strain>
    </source>
</reference>
<protein>
    <submittedName>
        <fullName evidence="2">Uncharacterized protein</fullName>
    </submittedName>
</protein>
<keyword evidence="3" id="KW-1185">Reference proteome</keyword>
<organism evidence="2 3">
    <name type="scientific">Brachionus plicatilis</name>
    <name type="common">Marine rotifer</name>
    <name type="synonym">Brachionus muelleri</name>
    <dbReference type="NCBI Taxonomy" id="10195"/>
    <lineage>
        <taxon>Eukaryota</taxon>
        <taxon>Metazoa</taxon>
        <taxon>Spiralia</taxon>
        <taxon>Gnathifera</taxon>
        <taxon>Rotifera</taxon>
        <taxon>Eurotatoria</taxon>
        <taxon>Monogononta</taxon>
        <taxon>Pseudotrocha</taxon>
        <taxon>Ploima</taxon>
        <taxon>Brachionidae</taxon>
        <taxon>Brachionus</taxon>
    </lineage>
</organism>
<dbReference type="EMBL" id="REGN01000263">
    <property type="protein sequence ID" value="RNA43182.1"/>
    <property type="molecule type" value="Genomic_DNA"/>
</dbReference>
<gene>
    <name evidence="2" type="ORF">BpHYR1_021245</name>
</gene>